<evidence type="ECO:0000313" key="2">
    <source>
        <dbReference type="Proteomes" id="UP000035444"/>
    </source>
</evidence>
<keyword evidence="2" id="KW-1185">Reference proteome</keyword>
<reference evidence="1 2" key="1">
    <citation type="submission" date="2015-03" db="EMBL/GenBank/DDBJ databases">
        <title>Genome Sequence of Kiloniella spongiae MEBiC09566, isolated from a marine sponge.</title>
        <authorList>
            <person name="Shao Z."/>
            <person name="Wang L."/>
            <person name="Li X."/>
        </authorList>
    </citation>
    <scope>NUCLEOTIDE SEQUENCE [LARGE SCALE GENOMIC DNA]</scope>
    <source>
        <strain evidence="1 2">MEBiC09566</strain>
    </source>
</reference>
<name>A0A0H2M9J3_9PROT</name>
<comment type="caution">
    <text evidence="1">The sequence shown here is derived from an EMBL/GenBank/DDBJ whole genome shotgun (WGS) entry which is preliminary data.</text>
</comment>
<dbReference type="Proteomes" id="UP000035444">
    <property type="component" value="Unassembled WGS sequence"/>
</dbReference>
<evidence type="ECO:0000313" key="1">
    <source>
        <dbReference type="EMBL" id="KLN59194.1"/>
    </source>
</evidence>
<sequence length="110" mass="13130">MPEDADIVDKIRIGSRNFLNERAIEEYGKGTPFEIEYRYEENYFILSTETGEVLFYKSRENFERKLKRLGLFNTFELDYTAFKTSWKYLSNGYHRIDWDDCELTNGRPGG</sequence>
<dbReference type="AlphaFoldDB" id="A0A0H2M9J3"/>
<accession>A0A0H2M9J3</accession>
<protein>
    <submittedName>
        <fullName evidence="1">Uncharacterized protein</fullName>
    </submittedName>
</protein>
<proteinExistence type="predicted"/>
<gene>
    <name evidence="1" type="ORF">WH96_18805</name>
</gene>
<organism evidence="1 2">
    <name type="scientific">Kiloniella spongiae</name>
    <dbReference type="NCBI Taxonomy" id="1489064"/>
    <lineage>
        <taxon>Bacteria</taxon>
        <taxon>Pseudomonadati</taxon>
        <taxon>Pseudomonadota</taxon>
        <taxon>Alphaproteobacteria</taxon>
        <taxon>Rhodospirillales</taxon>
        <taxon>Kiloniellaceae</taxon>
        <taxon>Kiloniella</taxon>
    </lineage>
</organism>
<dbReference type="STRING" id="1489064.WH96_18805"/>
<dbReference type="EMBL" id="LAQL01000018">
    <property type="protein sequence ID" value="KLN59194.1"/>
    <property type="molecule type" value="Genomic_DNA"/>
</dbReference>